<keyword evidence="4" id="KW-1185">Reference proteome</keyword>
<proteinExistence type="predicted"/>
<dbReference type="EMBL" id="CAKKLH010000257">
    <property type="protein sequence ID" value="CAH0107264.1"/>
    <property type="molecule type" value="Genomic_DNA"/>
</dbReference>
<reference evidence="3" key="1">
    <citation type="submission" date="2021-11" db="EMBL/GenBank/DDBJ databases">
        <authorList>
            <person name="Schell T."/>
        </authorList>
    </citation>
    <scope>NUCLEOTIDE SEQUENCE</scope>
    <source>
        <strain evidence="3">M5</strain>
    </source>
</reference>
<comment type="caution">
    <text evidence="3">The sequence shown here is derived from an EMBL/GenBank/DDBJ whole genome shotgun (WGS) entry which is preliminary data.</text>
</comment>
<evidence type="ECO:0000256" key="1">
    <source>
        <dbReference type="SAM" id="MobiDB-lite"/>
    </source>
</evidence>
<gene>
    <name evidence="3" type="ORF">DGAL_LOCUS10555</name>
</gene>
<organism evidence="3 4">
    <name type="scientific">Daphnia galeata</name>
    <dbReference type="NCBI Taxonomy" id="27404"/>
    <lineage>
        <taxon>Eukaryota</taxon>
        <taxon>Metazoa</taxon>
        <taxon>Ecdysozoa</taxon>
        <taxon>Arthropoda</taxon>
        <taxon>Crustacea</taxon>
        <taxon>Branchiopoda</taxon>
        <taxon>Diplostraca</taxon>
        <taxon>Cladocera</taxon>
        <taxon>Anomopoda</taxon>
        <taxon>Daphniidae</taxon>
        <taxon>Daphnia</taxon>
    </lineage>
</organism>
<keyword evidence="2" id="KW-0472">Membrane</keyword>
<evidence type="ECO:0000313" key="3">
    <source>
        <dbReference type="EMBL" id="CAH0107264.1"/>
    </source>
</evidence>
<feature type="transmembrane region" description="Helical" evidence="2">
    <location>
        <begin position="49"/>
        <end position="72"/>
    </location>
</feature>
<dbReference type="Proteomes" id="UP000789390">
    <property type="component" value="Unassembled WGS sequence"/>
</dbReference>
<keyword evidence="2" id="KW-0812">Transmembrane</keyword>
<dbReference type="AlphaFoldDB" id="A0A8J2RVN8"/>
<keyword evidence="2" id="KW-1133">Transmembrane helix</keyword>
<evidence type="ECO:0000313" key="4">
    <source>
        <dbReference type="Proteomes" id="UP000789390"/>
    </source>
</evidence>
<sequence>MKRQMNWLTKTDWTACSGKCHDDAALAEIATEGDAHAKPIQRWPGRSVFIGHAVYCAGLVVLLLLLLLRWFLRPATGKTYRPNSAQQLVNSMPNCIRRRRGRAAKNSRTNSRYNKKTDTVHN</sequence>
<accession>A0A8J2RVN8</accession>
<feature type="region of interest" description="Disordered" evidence="1">
    <location>
        <begin position="99"/>
        <end position="122"/>
    </location>
</feature>
<evidence type="ECO:0000256" key="2">
    <source>
        <dbReference type="SAM" id="Phobius"/>
    </source>
</evidence>
<name>A0A8J2RVN8_9CRUS</name>
<protein>
    <submittedName>
        <fullName evidence="3">Uncharacterized protein</fullName>
    </submittedName>
</protein>